<sequence>MHGPITRIPEDQLLERLGRLAERECAWRGDLRISLPIVDATPVAPQNGLSIYLADELVQCEDSTSNNELSEDLISDAFQKSRHLEAFLGWLDLAREAINGSGAGNHSPRRQRITVY</sequence>
<name>A0ABR2Y6E6_9PEZI</name>
<reference evidence="1 2" key="1">
    <citation type="submission" date="2024-02" db="EMBL/GenBank/DDBJ databases">
        <title>First draft genome assembly of two strains of Seiridium cardinale.</title>
        <authorList>
            <person name="Emiliani G."/>
            <person name="Scali E."/>
        </authorList>
    </citation>
    <scope>NUCLEOTIDE SEQUENCE [LARGE SCALE GENOMIC DNA]</scope>
    <source>
        <strain evidence="1 2">BM-138-000479</strain>
    </source>
</reference>
<protein>
    <submittedName>
        <fullName evidence="1">Uncharacterized protein</fullName>
    </submittedName>
</protein>
<comment type="caution">
    <text evidence="1">The sequence shown here is derived from an EMBL/GenBank/DDBJ whole genome shotgun (WGS) entry which is preliminary data.</text>
</comment>
<proteinExistence type="predicted"/>
<evidence type="ECO:0000313" key="1">
    <source>
        <dbReference type="EMBL" id="KAK9781754.1"/>
    </source>
</evidence>
<organism evidence="1 2">
    <name type="scientific">Seiridium cardinale</name>
    <dbReference type="NCBI Taxonomy" id="138064"/>
    <lineage>
        <taxon>Eukaryota</taxon>
        <taxon>Fungi</taxon>
        <taxon>Dikarya</taxon>
        <taxon>Ascomycota</taxon>
        <taxon>Pezizomycotina</taxon>
        <taxon>Sordariomycetes</taxon>
        <taxon>Xylariomycetidae</taxon>
        <taxon>Amphisphaeriales</taxon>
        <taxon>Sporocadaceae</taxon>
        <taxon>Seiridium</taxon>
    </lineage>
</organism>
<dbReference type="Proteomes" id="UP001465668">
    <property type="component" value="Unassembled WGS sequence"/>
</dbReference>
<accession>A0ABR2Y6E6</accession>
<gene>
    <name evidence="1" type="ORF">SCAR479_01625</name>
</gene>
<keyword evidence="2" id="KW-1185">Reference proteome</keyword>
<dbReference type="EMBL" id="JARVKM010000003">
    <property type="protein sequence ID" value="KAK9781754.1"/>
    <property type="molecule type" value="Genomic_DNA"/>
</dbReference>
<evidence type="ECO:0000313" key="2">
    <source>
        <dbReference type="Proteomes" id="UP001465668"/>
    </source>
</evidence>